<feature type="active site" evidence="7">
    <location>
        <position position="83"/>
    </location>
</feature>
<feature type="domain" description="Peptidase S26" evidence="9">
    <location>
        <begin position="63"/>
        <end position="199"/>
    </location>
</feature>
<comment type="similarity">
    <text evidence="2">Belongs to the peptidase S26 family.</text>
</comment>
<evidence type="ECO:0000256" key="5">
    <source>
        <dbReference type="ARBA" id="ARBA00022801"/>
    </source>
</evidence>
<keyword evidence="8" id="KW-1133">Transmembrane helix</keyword>
<reference evidence="10 11" key="1">
    <citation type="submission" date="2019-08" db="EMBL/GenBank/DDBJ databases">
        <title>Deep-cultivation of Planctomycetes and their phenomic and genomic characterization uncovers novel biology.</title>
        <authorList>
            <person name="Wiegand S."/>
            <person name="Jogler M."/>
            <person name="Boedeker C."/>
            <person name="Pinto D."/>
            <person name="Vollmers J."/>
            <person name="Rivas-Marin E."/>
            <person name="Kohn T."/>
            <person name="Peeters S.H."/>
            <person name="Heuer A."/>
            <person name="Rast P."/>
            <person name="Oberbeckmann S."/>
            <person name="Bunk B."/>
            <person name="Jeske O."/>
            <person name="Meyerdierks A."/>
            <person name="Storesund J.E."/>
            <person name="Kallscheuer N."/>
            <person name="Luecker S."/>
            <person name="Lage O.M."/>
            <person name="Pohl T."/>
            <person name="Merkel B.J."/>
            <person name="Hornburger P."/>
            <person name="Mueller R.-W."/>
            <person name="Bruemmer F."/>
            <person name="Labrenz M."/>
            <person name="Spormann A.M."/>
            <person name="Op Den Camp H."/>
            <person name="Overmann J."/>
            <person name="Amann R."/>
            <person name="Jetten M.S.M."/>
            <person name="Mascher T."/>
            <person name="Medema M.H."/>
            <person name="Devos D.P."/>
            <person name="Kaster A.-K."/>
            <person name="Ovreas L."/>
            <person name="Rohde M."/>
            <person name="Galperin M.Y."/>
            <person name="Jogler C."/>
        </authorList>
    </citation>
    <scope>NUCLEOTIDE SEQUENCE [LARGE SCALE GENOMIC DNA]</scope>
    <source>
        <strain evidence="10 11">LF1</strain>
    </source>
</reference>
<dbReference type="AlphaFoldDB" id="A0A5B1CIP1"/>
<name>A0A5B1CIP1_9BACT</name>
<evidence type="ECO:0000313" key="11">
    <source>
        <dbReference type="Proteomes" id="UP000322699"/>
    </source>
</evidence>
<organism evidence="10 11">
    <name type="scientific">Rubripirellula obstinata</name>
    <dbReference type="NCBI Taxonomy" id="406547"/>
    <lineage>
        <taxon>Bacteria</taxon>
        <taxon>Pseudomonadati</taxon>
        <taxon>Planctomycetota</taxon>
        <taxon>Planctomycetia</taxon>
        <taxon>Pirellulales</taxon>
        <taxon>Pirellulaceae</taxon>
        <taxon>Rubripirellula</taxon>
    </lineage>
</organism>
<comment type="catalytic activity">
    <reaction evidence="1">
        <text>Cleavage of hydrophobic, N-terminal signal or leader sequences from secreted and periplasmic proteins.</text>
        <dbReference type="EC" id="3.4.21.89"/>
    </reaction>
</comment>
<dbReference type="InterPro" id="IPR000223">
    <property type="entry name" value="Pept_S26A_signal_pept_1"/>
</dbReference>
<dbReference type="GO" id="GO:0006465">
    <property type="term" value="P:signal peptide processing"/>
    <property type="evidence" value="ECO:0007669"/>
    <property type="project" value="InterPro"/>
</dbReference>
<dbReference type="EMBL" id="VRLW01000001">
    <property type="protein sequence ID" value="KAA1260122.1"/>
    <property type="molecule type" value="Genomic_DNA"/>
</dbReference>
<feature type="domain" description="Peptidase S26" evidence="9">
    <location>
        <begin position="335"/>
        <end position="370"/>
    </location>
</feature>
<dbReference type="InterPro" id="IPR019533">
    <property type="entry name" value="Peptidase_S26"/>
</dbReference>
<feature type="active site" evidence="7">
    <location>
        <position position="167"/>
    </location>
</feature>
<evidence type="ECO:0000256" key="8">
    <source>
        <dbReference type="SAM" id="Phobius"/>
    </source>
</evidence>
<dbReference type="PROSITE" id="PS00760">
    <property type="entry name" value="SPASE_I_2"/>
    <property type="match status" value="1"/>
</dbReference>
<comment type="caution">
    <text evidence="10">The sequence shown here is derived from an EMBL/GenBank/DDBJ whole genome shotgun (WGS) entry which is preliminary data.</text>
</comment>
<dbReference type="Pfam" id="PF10502">
    <property type="entry name" value="Peptidase_S26"/>
    <property type="match status" value="2"/>
</dbReference>
<evidence type="ECO:0000256" key="3">
    <source>
        <dbReference type="ARBA" id="ARBA00013208"/>
    </source>
</evidence>
<dbReference type="EC" id="3.4.21.89" evidence="3"/>
<accession>A0A5B1CIP1</accession>
<dbReference type="InterPro" id="IPR036286">
    <property type="entry name" value="LexA/Signal_pep-like_sf"/>
</dbReference>
<evidence type="ECO:0000256" key="6">
    <source>
        <dbReference type="ARBA" id="ARBA00029906"/>
    </source>
</evidence>
<evidence type="ECO:0000313" key="10">
    <source>
        <dbReference type="EMBL" id="KAA1260122.1"/>
    </source>
</evidence>
<dbReference type="Gene3D" id="2.10.109.10">
    <property type="entry name" value="Umud Fragment, subunit A"/>
    <property type="match status" value="1"/>
</dbReference>
<protein>
    <recommendedName>
        <fullName evidence="4">Signal peptidase I</fullName>
        <ecNumber evidence="3">3.4.21.89</ecNumber>
    </recommendedName>
    <alternativeName>
        <fullName evidence="6">Leader peptidase I</fullName>
    </alternativeName>
</protein>
<proteinExistence type="inferred from homology"/>
<dbReference type="PRINTS" id="PR00727">
    <property type="entry name" value="LEADERPTASE"/>
</dbReference>
<dbReference type="GO" id="GO:0004252">
    <property type="term" value="F:serine-type endopeptidase activity"/>
    <property type="evidence" value="ECO:0007669"/>
    <property type="project" value="InterPro"/>
</dbReference>
<evidence type="ECO:0000256" key="1">
    <source>
        <dbReference type="ARBA" id="ARBA00000677"/>
    </source>
</evidence>
<gene>
    <name evidence="10" type="ORF">LF1_26610</name>
</gene>
<dbReference type="PANTHER" id="PTHR43390:SF1">
    <property type="entry name" value="CHLOROPLAST PROCESSING PEPTIDASE"/>
    <property type="match status" value="1"/>
</dbReference>
<dbReference type="InterPro" id="IPR019758">
    <property type="entry name" value="Pept_S26A_signal_pept_1_CS"/>
</dbReference>
<evidence type="ECO:0000256" key="2">
    <source>
        <dbReference type="ARBA" id="ARBA00009370"/>
    </source>
</evidence>
<dbReference type="PANTHER" id="PTHR43390">
    <property type="entry name" value="SIGNAL PEPTIDASE I"/>
    <property type="match status" value="1"/>
</dbReference>
<dbReference type="Proteomes" id="UP000322699">
    <property type="component" value="Unassembled WGS sequence"/>
</dbReference>
<feature type="transmembrane region" description="Helical" evidence="8">
    <location>
        <begin position="47"/>
        <end position="67"/>
    </location>
</feature>
<dbReference type="PROSITE" id="PS00761">
    <property type="entry name" value="SPASE_I_3"/>
    <property type="match status" value="1"/>
</dbReference>
<dbReference type="GO" id="GO:0009003">
    <property type="term" value="F:signal peptidase activity"/>
    <property type="evidence" value="ECO:0007669"/>
    <property type="project" value="UniProtKB-EC"/>
</dbReference>
<keyword evidence="8" id="KW-0812">Transmembrane</keyword>
<keyword evidence="11" id="KW-1185">Reference proteome</keyword>
<evidence type="ECO:0000259" key="9">
    <source>
        <dbReference type="Pfam" id="PF10502"/>
    </source>
</evidence>
<keyword evidence="8" id="KW-0472">Membrane</keyword>
<dbReference type="CDD" id="cd06530">
    <property type="entry name" value="S26_SPase_I"/>
    <property type="match status" value="1"/>
</dbReference>
<dbReference type="GO" id="GO:0016020">
    <property type="term" value="C:membrane"/>
    <property type="evidence" value="ECO:0007669"/>
    <property type="project" value="InterPro"/>
</dbReference>
<evidence type="ECO:0000256" key="7">
    <source>
        <dbReference type="PIRSR" id="PIRSR600223-1"/>
    </source>
</evidence>
<keyword evidence="5" id="KW-0378">Hydrolase</keyword>
<dbReference type="SUPFAM" id="SSF51306">
    <property type="entry name" value="LexA/Signal peptidase"/>
    <property type="match status" value="1"/>
</dbReference>
<evidence type="ECO:0000256" key="4">
    <source>
        <dbReference type="ARBA" id="ARBA00019232"/>
    </source>
</evidence>
<sequence length="381" mass="43032">MRRADRENSVRIKSVQREQTFTGGHAECRKYSRITLPLLDHVSRRRFAAISIATAVFAISVSIVNTMRPNKAKPKYFQISGFSMAPTLMGRSQIMRCRACLFQSRFPIAPDQVGCQCSHCGHELQPTGETVAADLVQSNGSADSVKRWDLVAITGTNPNRVTQQVVKRVIGVPGDQVDIRGSRLTINGTLINDLPSIRQSDRPSVSVYQETGKGSSRWKIDGDWLVYHHVNPYRGSAPSPVLDDYSVNVHLSRQLEPVTDLMIRFRSKASEFQNAEIVIWKPNHDSRFAALVSERNPIAIRIPNGHCDPSEIETSQIEIRRRVLYRLRPRDDRSKYPMLLDKDEYFVLGDNVPISVDSRDWGAVHRSKILCLVSPLESKTR</sequence>
<dbReference type="InterPro" id="IPR019757">
    <property type="entry name" value="Pept_S26A_signal_pept_1_Lys-AS"/>
</dbReference>